<accession>A0ABW0KDM8</accession>
<keyword evidence="2" id="KW-0175">Coiled coil</keyword>
<proteinExistence type="predicted"/>
<comment type="caution">
    <text evidence="4">The sequence shown here is derived from an EMBL/GenBank/DDBJ whole genome shotgun (WGS) entry which is preliminary data.</text>
</comment>
<feature type="domain" description="HTH merR-type" evidence="3">
    <location>
        <begin position="1"/>
        <end position="70"/>
    </location>
</feature>
<dbReference type="PROSITE" id="PS00552">
    <property type="entry name" value="HTH_MERR_1"/>
    <property type="match status" value="1"/>
</dbReference>
<keyword evidence="5" id="KW-1185">Reference proteome</keyword>
<dbReference type="Gene3D" id="1.10.1660.10">
    <property type="match status" value="1"/>
</dbReference>
<dbReference type="PANTHER" id="PTHR30204:SF83">
    <property type="entry name" value="TRANSCRIPTIONAL REGULATOR, MERR FAMILY"/>
    <property type="match status" value="1"/>
</dbReference>
<organism evidence="4 5">
    <name type="scientific">Paenibacillus aestuarii</name>
    <dbReference type="NCBI Taxonomy" id="516965"/>
    <lineage>
        <taxon>Bacteria</taxon>
        <taxon>Bacillati</taxon>
        <taxon>Bacillota</taxon>
        <taxon>Bacilli</taxon>
        <taxon>Bacillales</taxon>
        <taxon>Paenibacillaceae</taxon>
        <taxon>Paenibacillus</taxon>
    </lineage>
</organism>
<feature type="coiled-coil region" evidence="2">
    <location>
        <begin position="91"/>
        <end position="118"/>
    </location>
</feature>
<dbReference type="InterPro" id="IPR009061">
    <property type="entry name" value="DNA-bd_dom_put_sf"/>
</dbReference>
<dbReference type="SUPFAM" id="SSF46955">
    <property type="entry name" value="Putative DNA-binding domain"/>
    <property type="match status" value="1"/>
</dbReference>
<dbReference type="InterPro" id="IPR047057">
    <property type="entry name" value="MerR_fam"/>
</dbReference>
<evidence type="ECO:0000259" key="3">
    <source>
        <dbReference type="PROSITE" id="PS50937"/>
    </source>
</evidence>
<evidence type="ECO:0000313" key="5">
    <source>
        <dbReference type="Proteomes" id="UP001596044"/>
    </source>
</evidence>
<dbReference type="CDD" id="cd01109">
    <property type="entry name" value="HTH_YyaN"/>
    <property type="match status" value="1"/>
</dbReference>
<keyword evidence="1" id="KW-0238">DNA-binding</keyword>
<reference evidence="5" key="1">
    <citation type="journal article" date="2019" name="Int. J. Syst. Evol. Microbiol.">
        <title>The Global Catalogue of Microorganisms (GCM) 10K type strain sequencing project: providing services to taxonomists for standard genome sequencing and annotation.</title>
        <authorList>
            <consortium name="The Broad Institute Genomics Platform"/>
            <consortium name="The Broad Institute Genome Sequencing Center for Infectious Disease"/>
            <person name="Wu L."/>
            <person name="Ma J."/>
        </authorList>
    </citation>
    <scope>NUCLEOTIDE SEQUENCE [LARGE SCALE GENOMIC DNA]</scope>
    <source>
        <strain evidence="5">KACC 11904</strain>
    </source>
</reference>
<dbReference type="Pfam" id="PF13411">
    <property type="entry name" value="MerR_1"/>
    <property type="match status" value="1"/>
</dbReference>
<dbReference type="PANTHER" id="PTHR30204">
    <property type="entry name" value="REDOX-CYCLING DRUG-SENSING TRANSCRIPTIONAL ACTIVATOR SOXR"/>
    <property type="match status" value="1"/>
</dbReference>
<sequence length="132" mass="15423">MYSISQVAELTGVSAYTLRYYEKIGVLPSPERNSGGMRKFSERDLRFVRFLNSLKKTGMTLEDITEFVRDGCILEKIDAGQDVHNSIDKRMEILVKHLHAMEAQREELERVITVTKEKLAIYRDILEKREER</sequence>
<dbReference type="PRINTS" id="PR00040">
    <property type="entry name" value="HTHMERR"/>
</dbReference>
<name>A0ABW0KDM8_9BACL</name>
<dbReference type="Proteomes" id="UP001596044">
    <property type="component" value="Unassembled WGS sequence"/>
</dbReference>
<dbReference type="InterPro" id="IPR000551">
    <property type="entry name" value="MerR-type_HTH_dom"/>
</dbReference>
<evidence type="ECO:0000313" key="4">
    <source>
        <dbReference type="EMBL" id="MFC5451385.1"/>
    </source>
</evidence>
<dbReference type="EMBL" id="JBHSMJ010000032">
    <property type="protein sequence ID" value="MFC5451385.1"/>
    <property type="molecule type" value="Genomic_DNA"/>
</dbReference>
<gene>
    <name evidence="4" type="ORF">ACFPOG_24410</name>
</gene>
<dbReference type="RefSeq" id="WP_270880172.1">
    <property type="nucleotide sequence ID" value="NZ_JAQFVF010000030.1"/>
</dbReference>
<protein>
    <submittedName>
        <fullName evidence="4">MerR family transcriptional regulator</fullName>
    </submittedName>
</protein>
<evidence type="ECO:0000256" key="1">
    <source>
        <dbReference type="ARBA" id="ARBA00023125"/>
    </source>
</evidence>
<dbReference type="SMART" id="SM00422">
    <property type="entry name" value="HTH_MERR"/>
    <property type="match status" value="1"/>
</dbReference>
<evidence type="ECO:0000256" key="2">
    <source>
        <dbReference type="SAM" id="Coils"/>
    </source>
</evidence>
<dbReference type="PROSITE" id="PS50937">
    <property type="entry name" value="HTH_MERR_2"/>
    <property type="match status" value="1"/>
</dbReference>